<dbReference type="AlphaFoldDB" id="A0A1J5RIQ2"/>
<protein>
    <recommendedName>
        <fullName evidence="2">HTH-like domain-containing protein</fullName>
    </recommendedName>
</protein>
<name>A0A1J5RIQ2_9ZZZZ</name>
<proteinExistence type="predicted"/>
<organism evidence="3">
    <name type="scientific">mine drainage metagenome</name>
    <dbReference type="NCBI Taxonomy" id="410659"/>
    <lineage>
        <taxon>unclassified sequences</taxon>
        <taxon>metagenomes</taxon>
        <taxon>ecological metagenomes</taxon>
    </lineage>
</organism>
<accession>A0A1J5RIQ2</accession>
<evidence type="ECO:0000259" key="2">
    <source>
        <dbReference type="Pfam" id="PF13276"/>
    </source>
</evidence>
<comment type="caution">
    <text evidence="3">The sequence shown here is derived from an EMBL/GenBank/DDBJ whole genome shotgun (WGS) entry which is preliminary data.</text>
</comment>
<evidence type="ECO:0000313" key="3">
    <source>
        <dbReference type="EMBL" id="OIQ89459.1"/>
    </source>
</evidence>
<gene>
    <name evidence="3" type="ORF">GALL_286390</name>
</gene>
<feature type="compositionally biased region" description="Basic residues" evidence="1">
    <location>
        <begin position="62"/>
        <end position="79"/>
    </location>
</feature>
<feature type="domain" description="HTH-like" evidence="2">
    <location>
        <begin position="27"/>
        <end position="65"/>
    </location>
</feature>
<evidence type="ECO:0000256" key="1">
    <source>
        <dbReference type="SAM" id="MobiDB-lite"/>
    </source>
</evidence>
<dbReference type="EMBL" id="MLJW01000329">
    <property type="protein sequence ID" value="OIQ89459.1"/>
    <property type="molecule type" value="Genomic_DNA"/>
</dbReference>
<dbReference type="Pfam" id="PF13276">
    <property type="entry name" value="HTH_21"/>
    <property type="match status" value="1"/>
</dbReference>
<reference evidence="3" key="1">
    <citation type="submission" date="2016-10" db="EMBL/GenBank/DDBJ databases">
        <title>Sequence of Gallionella enrichment culture.</title>
        <authorList>
            <person name="Poehlein A."/>
            <person name="Muehling M."/>
            <person name="Daniel R."/>
        </authorList>
    </citation>
    <scope>NUCLEOTIDE SEQUENCE</scope>
</reference>
<dbReference type="InterPro" id="IPR025948">
    <property type="entry name" value="HTH-like_dom"/>
</dbReference>
<feature type="region of interest" description="Disordered" evidence="1">
    <location>
        <begin position="56"/>
        <end position="79"/>
    </location>
</feature>
<sequence length="79" mass="8732">MVSDAVVVDAMIEVRTTPEGRPTPESLYGRREMTALLRRRGLAVAHCTVDRLMRAQGMNGVRRGRAGRRTAPRSRARGA</sequence>